<dbReference type="Pfam" id="PF13453">
    <property type="entry name" value="Zn_ribbon_TFIIB"/>
    <property type="match status" value="1"/>
</dbReference>
<protein>
    <submittedName>
        <fullName evidence="2">Zn-finger nucleic acid-binding protein</fullName>
    </submittedName>
</protein>
<proteinExistence type="predicted"/>
<accession>A0AB36TGF6</accession>
<dbReference type="Proteomes" id="UP000223596">
    <property type="component" value="Unassembled WGS sequence"/>
</dbReference>
<evidence type="ECO:0000313" key="3">
    <source>
        <dbReference type="Proteomes" id="UP000223596"/>
    </source>
</evidence>
<dbReference type="InterPro" id="IPR027392">
    <property type="entry name" value="TF_Znf"/>
</dbReference>
<gene>
    <name evidence="2" type="ORF">M972_111633</name>
</gene>
<reference evidence="2 3" key="1">
    <citation type="submission" date="2017-09" db="EMBL/GenBank/DDBJ databases">
        <title>Evaluation of Pacific Biosciences Sequencing Technology to Finishing C. thermocellum Genome Sequences.</title>
        <authorList>
            <person name="Brown S."/>
        </authorList>
    </citation>
    <scope>NUCLEOTIDE SEQUENCE [LARGE SCALE GENOMIC DNA]</scope>
    <source>
        <strain evidence="2 3">AD2</strain>
    </source>
</reference>
<dbReference type="AlphaFoldDB" id="A0AB36TGF6"/>
<evidence type="ECO:0000259" key="1">
    <source>
        <dbReference type="Pfam" id="PF13453"/>
    </source>
</evidence>
<evidence type="ECO:0000313" key="2">
    <source>
        <dbReference type="EMBL" id="PFH02843.1"/>
    </source>
</evidence>
<dbReference type="EMBL" id="PDBW01000001">
    <property type="protein sequence ID" value="PFH02843.1"/>
    <property type="molecule type" value="Genomic_DNA"/>
</dbReference>
<feature type="domain" description="Transcription factor zinc-finger" evidence="1">
    <location>
        <begin position="69"/>
        <end position="110"/>
    </location>
</feature>
<comment type="caution">
    <text evidence="2">The sequence shown here is derived from an EMBL/GenBank/DDBJ whole genome shotgun (WGS) entry which is preliminary data.</text>
</comment>
<name>A0AB36TGF6_ACETH</name>
<sequence>MKCPVCKNIFLEKTSLLDELYAYSCKSCGGNWMRYEDYWKWHESNPNPANKPLDIKTHLPVNDIIQAKICPDCGRILIKYRVDNRLDFYVEHCGNCNGIWFDKNEWDNIKLNNLHGQIHHFFTKPWQKRIREEAARENLQDKYIKKFGRWDYERLKEMREWIYKQEKKNEMLSYLLDEDPYKI</sequence>
<dbReference type="RefSeq" id="WP_003516626.1">
    <property type="nucleotide sequence ID" value="NZ_CP013828.1"/>
</dbReference>
<organism evidence="2 3">
    <name type="scientific">Acetivibrio thermocellus AD2</name>
    <dbReference type="NCBI Taxonomy" id="1138384"/>
    <lineage>
        <taxon>Bacteria</taxon>
        <taxon>Bacillati</taxon>
        <taxon>Bacillota</taxon>
        <taxon>Clostridia</taxon>
        <taxon>Eubacteriales</taxon>
        <taxon>Oscillospiraceae</taxon>
        <taxon>Acetivibrio</taxon>
    </lineage>
</organism>